<evidence type="ECO:0000313" key="9">
    <source>
        <dbReference type="Proteomes" id="UP001146793"/>
    </source>
</evidence>
<evidence type="ECO:0000256" key="7">
    <source>
        <dbReference type="SAM" id="Phobius"/>
    </source>
</evidence>
<evidence type="ECO:0000256" key="2">
    <source>
        <dbReference type="ARBA" id="ARBA00022679"/>
    </source>
</evidence>
<feature type="transmembrane region" description="Helical" evidence="7">
    <location>
        <begin position="305"/>
        <end position="323"/>
    </location>
</feature>
<organism evidence="8 9">
    <name type="scientific">Anaeramoeba flamelloides</name>
    <dbReference type="NCBI Taxonomy" id="1746091"/>
    <lineage>
        <taxon>Eukaryota</taxon>
        <taxon>Metamonada</taxon>
        <taxon>Anaeramoebidae</taxon>
        <taxon>Anaeramoeba</taxon>
    </lineage>
</organism>
<comment type="caution">
    <text evidence="8">The sequence shown here is derived from an EMBL/GenBank/DDBJ whole genome shotgun (WGS) entry which is preliminary data.</text>
</comment>
<dbReference type="Pfam" id="PF03062">
    <property type="entry name" value="MBOAT"/>
    <property type="match status" value="1"/>
</dbReference>
<evidence type="ECO:0000256" key="5">
    <source>
        <dbReference type="ARBA" id="ARBA00023136"/>
    </source>
</evidence>
<dbReference type="GO" id="GO:0030258">
    <property type="term" value="P:lipid modification"/>
    <property type="evidence" value="ECO:0007669"/>
    <property type="project" value="TreeGrafter"/>
</dbReference>
<evidence type="ECO:0000256" key="6">
    <source>
        <dbReference type="ARBA" id="ARBA00023315"/>
    </source>
</evidence>
<dbReference type="GO" id="GO:0016020">
    <property type="term" value="C:membrane"/>
    <property type="evidence" value="ECO:0007669"/>
    <property type="project" value="UniProtKB-SubCell"/>
</dbReference>
<keyword evidence="3 7" id="KW-0812">Transmembrane</keyword>
<proteinExistence type="predicted"/>
<accession>A0AAV7ZD05</accession>
<dbReference type="Proteomes" id="UP001146793">
    <property type="component" value="Unassembled WGS sequence"/>
</dbReference>
<keyword evidence="4 7" id="KW-1133">Transmembrane helix</keyword>
<feature type="transmembrane region" description="Helical" evidence="7">
    <location>
        <begin position="150"/>
        <end position="167"/>
    </location>
</feature>
<evidence type="ECO:0000256" key="1">
    <source>
        <dbReference type="ARBA" id="ARBA00004141"/>
    </source>
</evidence>
<evidence type="ECO:0000313" key="8">
    <source>
        <dbReference type="EMBL" id="KAJ3438806.1"/>
    </source>
</evidence>
<feature type="transmembrane region" description="Helical" evidence="7">
    <location>
        <begin position="381"/>
        <end position="399"/>
    </location>
</feature>
<keyword evidence="5 7" id="KW-0472">Membrane</keyword>
<keyword evidence="2" id="KW-0808">Transferase</keyword>
<dbReference type="AlphaFoldDB" id="A0AAV7ZD05"/>
<comment type="subcellular location">
    <subcellularLocation>
        <location evidence="1">Membrane</location>
        <topology evidence="1">Multi-pass membrane protein</topology>
    </subcellularLocation>
</comment>
<feature type="transmembrane region" description="Helical" evidence="7">
    <location>
        <begin position="20"/>
        <end position="39"/>
    </location>
</feature>
<protein>
    <submittedName>
        <fullName evidence="8">Oysgedart isoform a</fullName>
    </submittedName>
</protein>
<evidence type="ECO:0000256" key="4">
    <source>
        <dbReference type="ARBA" id="ARBA00022989"/>
    </source>
</evidence>
<evidence type="ECO:0000256" key="3">
    <source>
        <dbReference type="ARBA" id="ARBA00022692"/>
    </source>
</evidence>
<dbReference type="EMBL" id="JANTQA010000032">
    <property type="protein sequence ID" value="KAJ3438806.1"/>
    <property type="molecule type" value="Genomic_DNA"/>
</dbReference>
<feature type="transmembrane region" description="Helical" evidence="7">
    <location>
        <begin position="187"/>
        <end position="207"/>
    </location>
</feature>
<sequence>MIHIFIPALIIYYLVVKQNTHPWVIMIFQILYLSSLHLYKQIYHYLEYSTYITGASMLLTMKVTKFAWDVYDYRLKGPEQAKFIQKNMISKVPTLFEYLSYILHYNTVLVGPPAGLKRYFDHLEGKLITNAGREKGDVEKIYTNKKRNKIAYGYLIKCTVCLILFTVGNKRFNDDFLVSDFIMSKPLIIRIFLVRFAGILIRFKYYFAMLITFGSNIITGLTFNGVTEDGEYKWDALSMVHPLKVELSQSAFELSKNWNIQTGQWLHEYVYLRLMNSKTKSLNNRNVATAITFFTSAIFHGFYPGYYLCFTLATIVVLAGRLIRKHIRPIFIDQKTNKPIMPVKKYYDWVCYCVMFPTMDSVGLPLVLMSYARNKIFFKNFVYLPFFGGLLTILILSRFKNKNKKIIQKPKEIASKNTIKKHQ</sequence>
<dbReference type="PANTHER" id="PTHR13906:SF4">
    <property type="entry name" value="LYSOPHOSPHOLIPID ACYLTRANSFERASE 6"/>
    <property type="match status" value="1"/>
</dbReference>
<gene>
    <name evidence="8" type="ORF">M0812_14820</name>
</gene>
<keyword evidence="6" id="KW-0012">Acyltransferase</keyword>
<dbReference type="GO" id="GO:0016746">
    <property type="term" value="F:acyltransferase activity"/>
    <property type="evidence" value="ECO:0007669"/>
    <property type="project" value="UniProtKB-KW"/>
</dbReference>
<name>A0AAV7ZD05_9EUKA</name>
<feature type="transmembrane region" description="Helical" evidence="7">
    <location>
        <begin position="349"/>
        <end position="369"/>
    </location>
</feature>
<dbReference type="InterPro" id="IPR049941">
    <property type="entry name" value="LPLAT_7/PORCN-like"/>
</dbReference>
<reference evidence="8" key="1">
    <citation type="submission" date="2022-08" db="EMBL/GenBank/DDBJ databases">
        <title>Novel sulphate-reducing endosymbionts in the free-living metamonad Anaeramoeba.</title>
        <authorList>
            <person name="Jerlstrom-Hultqvist J."/>
            <person name="Cepicka I."/>
            <person name="Gallot-Lavallee L."/>
            <person name="Salas-Leiva D."/>
            <person name="Curtis B.A."/>
            <person name="Zahonova K."/>
            <person name="Pipaliya S."/>
            <person name="Dacks J."/>
            <person name="Roger A.J."/>
        </authorList>
    </citation>
    <scope>NUCLEOTIDE SEQUENCE</scope>
    <source>
        <strain evidence="8">Busselton2</strain>
    </source>
</reference>
<dbReference type="PANTHER" id="PTHR13906">
    <property type="entry name" value="PORCUPINE"/>
    <property type="match status" value="1"/>
</dbReference>
<dbReference type="InterPro" id="IPR004299">
    <property type="entry name" value="MBOAT_fam"/>
</dbReference>